<dbReference type="GO" id="GO:0005524">
    <property type="term" value="F:ATP binding"/>
    <property type="evidence" value="ECO:0007669"/>
    <property type="project" value="InterPro"/>
</dbReference>
<dbReference type="GO" id="GO:0004672">
    <property type="term" value="F:protein kinase activity"/>
    <property type="evidence" value="ECO:0007669"/>
    <property type="project" value="InterPro"/>
</dbReference>
<evidence type="ECO:0000259" key="1">
    <source>
        <dbReference type="PROSITE" id="PS50011"/>
    </source>
</evidence>
<dbReference type="EMBL" id="ML992514">
    <property type="protein sequence ID" value="KAF2219957.1"/>
    <property type="molecule type" value="Genomic_DNA"/>
</dbReference>
<dbReference type="InterPro" id="IPR011009">
    <property type="entry name" value="Kinase-like_dom_sf"/>
</dbReference>
<proteinExistence type="predicted"/>
<keyword evidence="3" id="KW-1185">Reference proteome</keyword>
<dbReference type="PROSITE" id="PS50011">
    <property type="entry name" value="PROTEIN_KINASE_DOM"/>
    <property type="match status" value="1"/>
</dbReference>
<organism evidence="2 3">
    <name type="scientific">Elsinoe ampelina</name>
    <dbReference type="NCBI Taxonomy" id="302913"/>
    <lineage>
        <taxon>Eukaryota</taxon>
        <taxon>Fungi</taxon>
        <taxon>Dikarya</taxon>
        <taxon>Ascomycota</taxon>
        <taxon>Pezizomycotina</taxon>
        <taxon>Dothideomycetes</taxon>
        <taxon>Dothideomycetidae</taxon>
        <taxon>Myriangiales</taxon>
        <taxon>Elsinoaceae</taxon>
        <taxon>Elsinoe</taxon>
    </lineage>
</organism>
<evidence type="ECO:0000313" key="2">
    <source>
        <dbReference type="EMBL" id="KAF2219957.1"/>
    </source>
</evidence>
<gene>
    <name evidence="2" type="ORF">BDZ85DRAFT_267877</name>
</gene>
<reference evidence="3" key="1">
    <citation type="journal article" date="2020" name="Stud. Mycol.">
        <title>101 Dothideomycetes genomes: A test case for predicting lifestyles and emergence of pathogens.</title>
        <authorList>
            <person name="Haridas S."/>
            <person name="Albert R."/>
            <person name="Binder M."/>
            <person name="Bloem J."/>
            <person name="LaButti K."/>
            <person name="Salamov A."/>
            <person name="Andreopoulos B."/>
            <person name="Baker S."/>
            <person name="Barry K."/>
            <person name="Bills G."/>
            <person name="Bluhm B."/>
            <person name="Cannon C."/>
            <person name="Castanera R."/>
            <person name="Culley D."/>
            <person name="Daum C."/>
            <person name="Ezra D."/>
            <person name="Gonzalez J."/>
            <person name="Henrissat B."/>
            <person name="Kuo A."/>
            <person name="Liang C."/>
            <person name="Lipzen A."/>
            <person name="Lutzoni F."/>
            <person name="Magnuson J."/>
            <person name="Mondo S."/>
            <person name="Nolan M."/>
            <person name="Ohm R."/>
            <person name="Pangilinan J."/>
            <person name="Park H.-J."/>
            <person name="Ramirez L."/>
            <person name="Alfaro M."/>
            <person name="Sun H."/>
            <person name="Tritt A."/>
            <person name="Yoshinaga Y."/>
            <person name="Zwiers L.-H."/>
            <person name="Turgeon B."/>
            <person name="Goodwin S."/>
            <person name="Spatafora J."/>
            <person name="Crous P."/>
            <person name="Grigoriev I."/>
        </authorList>
    </citation>
    <scope>NUCLEOTIDE SEQUENCE [LARGE SCALE GENOMIC DNA]</scope>
    <source>
        <strain evidence="3">CECT 20119</strain>
    </source>
</reference>
<feature type="domain" description="Protein kinase" evidence="1">
    <location>
        <begin position="68"/>
        <end position="268"/>
    </location>
</feature>
<dbReference type="OrthoDB" id="4062651at2759"/>
<name>A0A6A6G2L5_9PEZI</name>
<dbReference type="Proteomes" id="UP000799538">
    <property type="component" value="Unassembled WGS sequence"/>
</dbReference>
<dbReference type="SUPFAM" id="SSF56112">
    <property type="entry name" value="Protein kinase-like (PK-like)"/>
    <property type="match status" value="1"/>
</dbReference>
<dbReference type="AlphaFoldDB" id="A0A6A6G2L5"/>
<protein>
    <recommendedName>
        <fullName evidence="1">Protein kinase domain-containing protein</fullName>
    </recommendedName>
</protein>
<dbReference type="InterPro" id="IPR000719">
    <property type="entry name" value="Prot_kinase_dom"/>
</dbReference>
<accession>A0A6A6G2L5</accession>
<dbReference type="Gene3D" id="1.10.510.10">
    <property type="entry name" value="Transferase(Phosphotransferase) domain 1"/>
    <property type="match status" value="1"/>
</dbReference>
<sequence>MPPRPFSAAPGTNWPAITKASLHSLTTETSPSTGEQISVFTYVSETHVFRYGTSSKSPAGLTDRDVALELHPVLDSAVYPPLTPDLPVCSTPVDGKWVEYPRLKDCDPAKDNDWIPKAFQEQVEVLRLLYSYPHRSLVKFQGCLARRGCVVGLVLQKYEMSLEEKVRRGQVVDRKVVMRDLKTAVERLHMFGLAHNDVHPRNVMFDAFGNAVLVGFGWCKPFGKVVDRGGKLPEWYQGDGEVLTSDQKHDEEALVRLEEWWAQTTPTG</sequence>
<evidence type="ECO:0000313" key="3">
    <source>
        <dbReference type="Proteomes" id="UP000799538"/>
    </source>
</evidence>